<comment type="function">
    <text evidence="4 5">Removes the 2'-phosphate from RNA via an intermediate in which the phosphate is ADP-ribosylated by NAD followed by a presumed transesterification to release the RNA and generate ADP-ribose 1''-2''-cyclic phosphate (APPR&gt;P). May function as an ADP-ribosylase.</text>
</comment>
<dbReference type="InterPro" id="IPR002745">
    <property type="entry name" value="Ptrans_KptA/Tpt1"/>
</dbReference>
<evidence type="ECO:0000313" key="6">
    <source>
        <dbReference type="EMBL" id="HIX82419.1"/>
    </source>
</evidence>
<sequence length="189" mass="21747">MRLEFGKIDINQLGRFISLILRHKPEVIGIKLDGHGWADVEELLLGIREKGYFINHEILQEIVATNNKQRYHYNEDQTKIRAAQGHSIAVDVELDEKVPPDLLYHGTAMKNLSEIKATGIKKMRRLYVHLSKDVETAFKVGGRHGIPVVLVIDTLAMQKDGYKFYCSKNGVWLCDDIDFKYVKEIIKQK</sequence>
<comment type="caution">
    <text evidence="6">The sequence shown here is derived from an EMBL/GenBank/DDBJ whole genome shotgun (WGS) entry which is preliminary data.</text>
</comment>
<gene>
    <name evidence="5" type="primary">kptA</name>
    <name evidence="6" type="ORF">H9980_10695</name>
</gene>
<evidence type="ECO:0000256" key="2">
    <source>
        <dbReference type="ARBA" id="ARBA00022679"/>
    </source>
</evidence>
<evidence type="ECO:0000256" key="5">
    <source>
        <dbReference type="HAMAP-Rule" id="MF_00299"/>
    </source>
</evidence>
<dbReference type="InterPro" id="IPR042080">
    <property type="entry name" value="RNA_2'-PTrans_N"/>
</dbReference>
<evidence type="ECO:0000256" key="4">
    <source>
        <dbReference type="ARBA" id="ARBA00025212"/>
    </source>
</evidence>
<dbReference type="SUPFAM" id="SSF56399">
    <property type="entry name" value="ADP-ribosylation"/>
    <property type="match status" value="1"/>
</dbReference>
<dbReference type="InterPro" id="IPR042081">
    <property type="entry name" value="RNA_2'-PTrans_C"/>
</dbReference>
<comment type="similarity">
    <text evidence="1 5">Belongs to the KptA/TPT1 family.</text>
</comment>
<reference evidence="6" key="1">
    <citation type="journal article" date="2021" name="PeerJ">
        <title>Extensive microbial diversity within the chicken gut microbiome revealed by metagenomics and culture.</title>
        <authorList>
            <person name="Gilroy R."/>
            <person name="Ravi A."/>
            <person name="Getino M."/>
            <person name="Pursley I."/>
            <person name="Horton D.L."/>
            <person name="Alikhan N.F."/>
            <person name="Baker D."/>
            <person name="Gharbi K."/>
            <person name="Hall N."/>
            <person name="Watson M."/>
            <person name="Adriaenssens E.M."/>
            <person name="Foster-Nyarko E."/>
            <person name="Jarju S."/>
            <person name="Secka A."/>
            <person name="Antonio M."/>
            <person name="Oren A."/>
            <person name="Chaudhuri R.R."/>
            <person name="La Ragione R."/>
            <person name="Hildebrand F."/>
            <person name="Pallen M.J."/>
        </authorList>
    </citation>
    <scope>NUCLEOTIDE SEQUENCE</scope>
    <source>
        <strain evidence="6">ChiGjej1B1-14440</strain>
    </source>
</reference>
<reference evidence="6" key="2">
    <citation type="submission" date="2021-04" db="EMBL/GenBank/DDBJ databases">
        <authorList>
            <person name="Gilroy R."/>
        </authorList>
    </citation>
    <scope>NUCLEOTIDE SEQUENCE</scope>
    <source>
        <strain evidence="6">ChiGjej1B1-14440</strain>
    </source>
</reference>
<dbReference type="HAMAP" id="MF_00299">
    <property type="entry name" value="KptA"/>
    <property type="match status" value="1"/>
</dbReference>
<dbReference type="EC" id="2.7.1.-" evidence="5"/>
<dbReference type="Gene3D" id="3.20.170.30">
    <property type="match status" value="1"/>
</dbReference>
<dbReference type="EMBL" id="DXET01000236">
    <property type="protein sequence ID" value="HIX82419.1"/>
    <property type="molecule type" value="Genomic_DNA"/>
</dbReference>
<dbReference type="AlphaFoldDB" id="A0A9D1XN63"/>
<dbReference type="GO" id="GO:0006388">
    <property type="term" value="P:tRNA splicing, via endonucleolytic cleavage and ligation"/>
    <property type="evidence" value="ECO:0007669"/>
    <property type="project" value="UniProtKB-UniRule"/>
</dbReference>
<dbReference type="Gene3D" id="1.10.10.970">
    <property type="entry name" value="RNA 2'-phosphotransferase, Tpt1/KptA family, N-terminal domain"/>
    <property type="match status" value="1"/>
</dbReference>
<organism evidence="6 7">
    <name type="scientific">Candidatus Erysipelatoclostridium merdavium</name>
    <dbReference type="NCBI Taxonomy" id="2838566"/>
    <lineage>
        <taxon>Bacteria</taxon>
        <taxon>Bacillati</taxon>
        <taxon>Bacillota</taxon>
        <taxon>Erysipelotrichia</taxon>
        <taxon>Erysipelotrichales</taxon>
        <taxon>Erysipelotrichales incertae sedis</taxon>
    </lineage>
</organism>
<proteinExistence type="inferred from homology"/>
<dbReference type="Proteomes" id="UP000886724">
    <property type="component" value="Unassembled WGS sequence"/>
</dbReference>
<dbReference type="Pfam" id="PF01885">
    <property type="entry name" value="PTS_2-RNA"/>
    <property type="match status" value="1"/>
</dbReference>
<keyword evidence="2 5" id="KW-0808">Transferase</keyword>
<evidence type="ECO:0000256" key="3">
    <source>
        <dbReference type="ARBA" id="ARBA00023027"/>
    </source>
</evidence>
<dbReference type="PANTHER" id="PTHR12684">
    <property type="entry name" value="PUTATIVE PHOSPHOTRANSFERASE"/>
    <property type="match status" value="1"/>
</dbReference>
<dbReference type="PANTHER" id="PTHR12684:SF2">
    <property type="entry name" value="TRNA 2'-PHOSPHOTRANSFERASE 1"/>
    <property type="match status" value="1"/>
</dbReference>
<keyword evidence="3 5" id="KW-0520">NAD</keyword>
<evidence type="ECO:0000313" key="7">
    <source>
        <dbReference type="Proteomes" id="UP000886724"/>
    </source>
</evidence>
<evidence type="ECO:0000256" key="1">
    <source>
        <dbReference type="ARBA" id="ARBA00009836"/>
    </source>
</evidence>
<accession>A0A9D1XN63</accession>
<dbReference type="GO" id="GO:0000215">
    <property type="term" value="F:tRNA 2'-phosphotransferase activity"/>
    <property type="evidence" value="ECO:0007669"/>
    <property type="project" value="TreeGrafter"/>
</dbReference>
<name>A0A9D1XN63_9FIRM</name>
<dbReference type="GO" id="GO:0003950">
    <property type="term" value="F:NAD+ poly-ADP-ribosyltransferase activity"/>
    <property type="evidence" value="ECO:0007669"/>
    <property type="project" value="InterPro"/>
</dbReference>
<dbReference type="InterPro" id="IPR022928">
    <property type="entry name" value="RNA_2'-PTrans_KptA"/>
</dbReference>
<protein>
    <recommendedName>
        <fullName evidence="5">Probable RNA 2'-phosphotransferase</fullName>
        <ecNumber evidence="5">2.7.1.-</ecNumber>
    </recommendedName>
</protein>